<proteinExistence type="predicted"/>
<dbReference type="RefSeq" id="WP_183373486.1">
    <property type="nucleotide sequence ID" value="NZ_CBCSFZ010000029.1"/>
</dbReference>
<dbReference type="InterPro" id="IPR036653">
    <property type="entry name" value="CinA-like_C"/>
</dbReference>
<keyword evidence="2" id="KW-0378">Hydrolase</keyword>
<protein>
    <submittedName>
        <fullName evidence="2">Nicotinamide-nucleotide amidase</fullName>
        <ecNumber evidence="2">3.5.1.42</ecNumber>
    </submittedName>
</protein>
<reference evidence="2 3" key="1">
    <citation type="submission" date="2020-08" db="EMBL/GenBank/DDBJ databases">
        <title>Sequencing the genomes of 1000 actinobacteria strains.</title>
        <authorList>
            <person name="Klenk H.-P."/>
        </authorList>
    </citation>
    <scope>NUCLEOTIDE SEQUENCE [LARGE SCALE GENOMIC DNA]</scope>
    <source>
        <strain evidence="2 3">DSM 23040</strain>
    </source>
</reference>
<evidence type="ECO:0000259" key="1">
    <source>
        <dbReference type="Pfam" id="PF02464"/>
    </source>
</evidence>
<evidence type="ECO:0000313" key="3">
    <source>
        <dbReference type="Proteomes" id="UP000568050"/>
    </source>
</evidence>
<dbReference type="GO" id="GO:0019159">
    <property type="term" value="F:nicotinamide-nucleotide amidase activity"/>
    <property type="evidence" value="ECO:0007669"/>
    <property type="project" value="UniProtKB-EC"/>
</dbReference>
<comment type="caution">
    <text evidence="2">The sequence shown here is derived from an EMBL/GenBank/DDBJ whole genome shotgun (WGS) entry which is preliminary data.</text>
</comment>
<dbReference type="Proteomes" id="UP000568050">
    <property type="component" value="Unassembled WGS sequence"/>
</dbReference>
<dbReference type="Gene3D" id="3.90.950.20">
    <property type="entry name" value="CinA-like"/>
    <property type="match status" value="1"/>
</dbReference>
<sequence>MAGPAAGGAIDPVGHGAAGRLLAAAQQRGLWIATAESLTGGMLASRLIDVPGASACMAGGACTYSFEAKHRVLGLDLADLEEHGAVRGSVARAMALAARRLYDCDIAIATTGAAGPGPDDYGVPAGTAFIAVSAGEELVVEEVRADGDRPAVRAAVAQRALDLALRVVEM</sequence>
<dbReference type="EMBL" id="JACHWP010000001">
    <property type="protein sequence ID" value="MBB3021806.1"/>
    <property type="molecule type" value="Genomic_DNA"/>
</dbReference>
<dbReference type="AlphaFoldDB" id="A0A839R0E6"/>
<dbReference type="SUPFAM" id="SSF142433">
    <property type="entry name" value="CinA-like"/>
    <property type="match status" value="1"/>
</dbReference>
<name>A0A839R0E6_9MICO</name>
<dbReference type="EC" id="3.5.1.42" evidence="2"/>
<keyword evidence="3" id="KW-1185">Reference proteome</keyword>
<feature type="domain" description="CinA C-terminal" evidence="1">
    <location>
        <begin position="20"/>
        <end position="166"/>
    </location>
</feature>
<dbReference type="Pfam" id="PF02464">
    <property type="entry name" value="CinA"/>
    <property type="match status" value="1"/>
</dbReference>
<accession>A0A839R0E6</accession>
<dbReference type="NCBIfam" id="TIGR00199">
    <property type="entry name" value="PncC_domain"/>
    <property type="match status" value="1"/>
</dbReference>
<gene>
    <name evidence="2" type="ORF">FHX50_000054</name>
</gene>
<organism evidence="2 3">
    <name type="scientific">Helcobacillus massiliensis</name>
    <dbReference type="NCBI Taxonomy" id="521392"/>
    <lineage>
        <taxon>Bacteria</taxon>
        <taxon>Bacillati</taxon>
        <taxon>Actinomycetota</taxon>
        <taxon>Actinomycetes</taxon>
        <taxon>Micrococcales</taxon>
        <taxon>Dermabacteraceae</taxon>
        <taxon>Helcobacillus</taxon>
    </lineage>
</organism>
<evidence type="ECO:0000313" key="2">
    <source>
        <dbReference type="EMBL" id="MBB3021806.1"/>
    </source>
</evidence>
<dbReference type="InterPro" id="IPR008136">
    <property type="entry name" value="CinA_C"/>
</dbReference>